<feature type="transmembrane region" description="Helical" evidence="7">
    <location>
        <begin position="63"/>
        <end position="84"/>
    </location>
</feature>
<accession>A0A1D1UQP9</accession>
<dbReference type="GO" id="GO:0016485">
    <property type="term" value="P:protein processing"/>
    <property type="evidence" value="ECO:0007669"/>
    <property type="project" value="InterPro"/>
</dbReference>
<comment type="caution">
    <text evidence="8">The sequence shown here is derived from an EMBL/GenBank/DDBJ whole genome shotgun (WGS) entry which is preliminary data.</text>
</comment>
<evidence type="ECO:0000256" key="4">
    <source>
        <dbReference type="ARBA" id="ARBA00022976"/>
    </source>
</evidence>
<keyword evidence="5 7" id="KW-1133">Transmembrane helix</keyword>
<feature type="transmembrane region" description="Helical" evidence="7">
    <location>
        <begin position="6"/>
        <end position="25"/>
    </location>
</feature>
<keyword evidence="4" id="KW-0914">Notch signaling pathway</keyword>
<evidence type="ECO:0000256" key="2">
    <source>
        <dbReference type="ARBA" id="ARBA00005577"/>
    </source>
</evidence>
<organism evidence="8 9">
    <name type="scientific">Ramazzottius varieornatus</name>
    <name type="common">Water bear</name>
    <name type="synonym">Tardigrade</name>
    <dbReference type="NCBI Taxonomy" id="947166"/>
    <lineage>
        <taxon>Eukaryota</taxon>
        <taxon>Metazoa</taxon>
        <taxon>Ecdysozoa</taxon>
        <taxon>Tardigrada</taxon>
        <taxon>Eutardigrada</taxon>
        <taxon>Parachela</taxon>
        <taxon>Hypsibioidea</taxon>
        <taxon>Ramazzottiidae</taxon>
        <taxon>Ramazzottius</taxon>
    </lineage>
</organism>
<feature type="transmembrane region" description="Helical" evidence="7">
    <location>
        <begin position="112"/>
        <end position="131"/>
    </location>
</feature>
<dbReference type="GO" id="GO:0016020">
    <property type="term" value="C:membrane"/>
    <property type="evidence" value="ECO:0007669"/>
    <property type="project" value="UniProtKB-SubCell"/>
</dbReference>
<dbReference type="EMBL" id="BDGG01000001">
    <property type="protein sequence ID" value="GAU90850.1"/>
    <property type="molecule type" value="Genomic_DNA"/>
</dbReference>
<dbReference type="PANTHER" id="PTHR12889">
    <property type="entry name" value="GAMMA-SECRETASE SUBUNIT APH-1"/>
    <property type="match status" value="1"/>
</dbReference>
<dbReference type="GO" id="GO:0007219">
    <property type="term" value="P:Notch signaling pathway"/>
    <property type="evidence" value="ECO:0007669"/>
    <property type="project" value="UniProtKB-KW"/>
</dbReference>
<sequence length="268" mass="29502">MTALSFFGCALTAFGPSLSFFIIFIARDPIRVIILIASGFFWLVSLLISSGLWRAFIPLQDKLAFGLAVSVVLQELFRFGFYLTMRKAEAGLQMVSHDEMYKDHNIAKARHTLALVSGFGYGLIGGAFTLVNVLADTLGPGTLGLITDNDHYFFFTSAYLTLCFVFLHTFWSVIFFYACDAKKYYLIAAVVLSHLAASSVTLLNSQKLYAASLGTTTVMLIASAIMAFVICNGSLRNWRTALRLKSSPRPLAHVVEDSSIQQINTLST</sequence>
<reference evidence="8 9" key="1">
    <citation type="journal article" date="2016" name="Nat. Commun.">
        <title>Extremotolerant tardigrade genome and improved radiotolerance of human cultured cells by tardigrade-unique protein.</title>
        <authorList>
            <person name="Hashimoto T."/>
            <person name="Horikawa D.D."/>
            <person name="Saito Y."/>
            <person name="Kuwahara H."/>
            <person name="Kozuka-Hata H."/>
            <person name="Shin-I T."/>
            <person name="Minakuchi Y."/>
            <person name="Ohishi K."/>
            <person name="Motoyama A."/>
            <person name="Aizu T."/>
            <person name="Enomoto A."/>
            <person name="Kondo K."/>
            <person name="Tanaka S."/>
            <person name="Hara Y."/>
            <person name="Koshikawa S."/>
            <person name="Sagara H."/>
            <person name="Miura T."/>
            <person name="Yokobori S."/>
            <person name="Miyagawa K."/>
            <person name="Suzuki Y."/>
            <person name="Kubo T."/>
            <person name="Oyama M."/>
            <person name="Kohara Y."/>
            <person name="Fujiyama A."/>
            <person name="Arakawa K."/>
            <person name="Katayama T."/>
            <person name="Toyoda A."/>
            <person name="Kunieda T."/>
        </authorList>
    </citation>
    <scope>NUCLEOTIDE SEQUENCE [LARGE SCALE GENOMIC DNA]</scope>
    <source>
        <strain evidence="8 9">YOKOZUNA-1</strain>
    </source>
</reference>
<dbReference type="Proteomes" id="UP000186922">
    <property type="component" value="Unassembled WGS sequence"/>
</dbReference>
<protein>
    <recommendedName>
        <fullName evidence="10">Gamma-secretase subunit Aph-1</fullName>
    </recommendedName>
</protein>
<evidence type="ECO:0008006" key="10">
    <source>
        <dbReference type="Google" id="ProtNLM"/>
    </source>
</evidence>
<keyword evidence="3 7" id="KW-0812">Transmembrane</keyword>
<evidence type="ECO:0000256" key="5">
    <source>
        <dbReference type="ARBA" id="ARBA00022989"/>
    </source>
</evidence>
<evidence type="ECO:0000256" key="7">
    <source>
        <dbReference type="SAM" id="Phobius"/>
    </source>
</evidence>
<keyword evidence="6 7" id="KW-0472">Membrane</keyword>
<evidence type="ECO:0000256" key="6">
    <source>
        <dbReference type="ARBA" id="ARBA00023136"/>
    </source>
</evidence>
<dbReference type="OrthoDB" id="6507463at2759"/>
<evidence type="ECO:0000313" key="9">
    <source>
        <dbReference type="Proteomes" id="UP000186922"/>
    </source>
</evidence>
<name>A0A1D1UQP9_RAMVA</name>
<evidence type="ECO:0000256" key="1">
    <source>
        <dbReference type="ARBA" id="ARBA00004141"/>
    </source>
</evidence>
<comment type="subcellular location">
    <subcellularLocation>
        <location evidence="1">Membrane</location>
        <topology evidence="1">Multi-pass membrane protein</topology>
    </subcellularLocation>
</comment>
<dbReference type="Pfam" id="PF06105">
    <property type="entry name" value="Aph-1"/>
    <property type="match status" value="1"/>
</dbReference>
<gene>
    <name evidence="8" type="primary">RvY_03210-1</name>
    <name evidence="8" type="synonym">RvY_03210.1</name>
    <name evidence="8" type="ORF">RvY_03210</name>
</gene>
<keyword evidence="9" id="KW-1185">Reference proteome</keyword>
<evidence type="ECO:0000313" key="8">
    <source>
        <dbReference type="EMBL" id="GAU90850.1"/>
    </source>
</evidence>
<feature type="transmembrane region" description="Helical" evidence="7">
    <location>
        <begin position="209"/>
        <end position="235"/>
    </location>
</feature>
<feature type="transmembrane region" description="Helical" evidence="7">
    <location>
        <begin position="184"/>
        <end position="203"/>
    </location>
</feature>
<dbReference type="InterPro" id="IPR009294">
    <property type="entry name" value="Aph-1"/>
</dbReference>
<dbReference type="AlphaFoldDB" id="A0A1D1UQP9"/>
<feature type="transmembrane region" description="Helical" evidence="7">
    <location>
        <begin position="151"/>
        <end position="177"/>
    </location>
</feature>
<evidence type="ECO:0000256" key="3">
    <source>
        <dbReference type="ARBA" id="ARBA00022692"/>
    </source>
</evidence>
<dbReference type="STRING" id="947166.A0A1D1UQP9"/>
<comment type="similarity">
    <text evidence="2">Belongs to the APH-1 family.</text>
</comment>
<feature type="transmembrane region" description="Helical" evidence="7">
    <location>
        <begin position="32"/>
        <end position="57"/>
    </location>
</feature>
<proteinExistence type="inferred from homology"/>